<evidence type="ECO:0000256" key="10">
    <source>
        <dbReference type="ARBA" id="ARBA00022827"/>
    </source>
</evidence>
<protein>
    <recommendedName>
        <fullName evidence="6 19">UDP-N-acetylenolpyruvoylglucosamine reductase</fullName>
        <ecNumber evidence="5 19">1.3.1.98</ecNumber>
    </recommendedName>
    <alternativeName>
        <fullName evidence="17 19">UDP-N-acetylmuramate dehydrogenase</fullName>
    </alternativeName>
</protein>
<feature type="active site" description="Proton donor" evidence="19">
    <location>
        <position position="235"/>
    </location>
</feature>
<evidence type="ECO:0000256" key="4">
    <source>
        <dbReference type="ARBA" id="ARBA00004752"/>
    </source>
</evidence>
<dbReference type="InterPro" id="IPR016169">
    <property type="entry name" value="FAD-bd_PCMH_sub2"/>
</dbReference>
<proteinExistence type="inferred from homology"/>
<comment type="function">
    <text evidence="2 19">Cell wall formation.</text>
</comment>
<comment type="pathway">
    <text evidence="4 19">Cell wall biogenesis; peptidoglycan biosynthesis.</text>
</comment>
<dbReference type="GO" id="GO:0008762">
    <property type="term" value="F:UDP-N-acetylmuramate dehydrogenase activity"/>
    <property type="evidence" value="ECO:0007669"/>
    <property type="project" value="UniProtKB-UniRule"/>
</dbReference>
<dbReference type="eggNOG" id="COG0812">
    <property type="taxonomic scope" value="Bacteria"/>
</dbReference>
<dbReference type="InterPro" id="IPR016167">
    <property type="entry name" value="FAD-bd_PCMH_sub1"/>
</dbReference>
<feature type="active site" evidence="19">
    <location>
        <position position="331"/>
    </location>
</feature>
<dbReference type="STRING" id="679937.Bcop_1013"/>
<dbReference type="GO" id="GO:0008360">
    <property type="term" value="P:regulation of cell shape"/>
    <property type="evidence" value="ECO:0007669"/>
    <property type="project" value="UniProtKB-KW"/>
</dbReference>
<dbReference type="Proteomes" id="UP000018439">
    <property type="component" value="Chromosome"/>
</dbReference>
<dbReference type="PANTHER" id="PTHR21071">
    <property type="entry name" value="UDP-N-ACETYLENOLPYRUVOYLGLUCOSAMINE REDUCTASE"/>
    <property type="match status" value="1"/>
</dbReference>
<evidence type="ECO:0000256" key="5">
    <source>
        <dbReference type="ARBA" id="ARBA00012518"/>
    </source>
</evidence>
<dbReference type="SUPFAM" id="SSF56176">
    <property type="entry name" value="FAD-binding/transporter-associated domain-like"/>
    <property type="match status" value="1"/>
</dbReference>
<evidence type="ECO:0000256" key="1">
    <source>
        <dbReference type="ARBA" id="ARBA00001974"/>
    </source>
</evidence>
<dbReference type="NCBIfam" id="NF000755">
    <property type="entry name" value="PRK00046.1"/>
    <property type="match status" value="1"/>
</dbReference>
<keyword evidence="15 19" id="KW-0131">Cell cycle</keyword>
<keyword evidence="9 19" id="KW-0285">Flavoprotein</keyword>
<dbReference type="HAMAP" id="MF_00037">
    <property type="entry name" value="MurB"/>
    <property type="match status" value="1"/>
</dbReference>
<evidence type="ECO:0000256" key="2">
    <source>
        <dbReference type="ARBA" id="ARBA00003921"/>
    </source>
</evidence>
<evidence type="ECO:0000256" key="3">
    <source>
        <dbReference type="ARBA" id="ARBA00004496"/>
    </source>
</evidence>
<dbReference type="SUPFAM" id="SSF56194">
    <property type="entry name" value="Uridine diphospho-N-Acetylenolpyruvylglucosamine reductase, MurB, C-terminal domain"/>
    <property type="match status" value="1"/>
</dbReference>
<comment type="subcellular location">
    <subcellularLocation>
        <location evidence="3 19">Cytoplasm</location>
    </subcellularLocation>
</comment>
<comment type="catalytic activity">
    <reaction evidence="18 19">
        <text>UDP-N-acetyl-alpha-D-muramate + NADP(+) = UDP-N-acetyl-3-O-(1-carboxyvinyl)-alpha-D-glucosamine + NADPH + H(+)</text>
        <dbReference type="Rhea" id="RHEA:12248"/>
        <dbReference type="ChEBI" id="CHEBI:15378"/>
        <dbReference type="ChEBI" id="CHEBI:57783"/>
        <dbReference type="ChEBI" id="CHEBI:58349"/>
        <dbReference type="ChEBI" id="CHEBI:68483"/>
        <dbReference type="ChEBI" id="CHEBI:70757"/>
        <dbReference type="EC" id="1.3.1.98"/>
    </reaction>
</comment>
<keyword evidence="16 19" id="KW-0961">Cell wall biogenesis/degradation</keyword>
<dbReference type="Gene3D" id="3.90.78.10">
    <property type="entry name" value="UDP-N-acetylenolpyruvoylglucosamine reductase, C-terminal domain"/>
    <property type="match status" value="1"/>
</dbReference>
<feature type="active site" evidence="19">
    <location>
        <position position="163"/>
    </location>
</feature>
<evidence type="ECO:0000313" key="22">
    <source>
        <dbReference type="Proteomes" id="UP000018439"/>
    </source>
</evidence>
<reference evidence="21 22" key="1">
    <citation type="journal article" date="2011" name="Stand. Genomic Sci.">
        <title>Non-contiguous finished genome sequence of Bacteroides coprosuis type strain (PC139).</title>
        <authorList>
            <person name="Land M."/>
            <person name="Held B."/>
            <person name="Gronow S."/>
            <person name="Abt B."/>
            <person name="Lucas S."/>
            <person name="Del Rio T.G."/>
            <person name="Nolan M."/>
            <person name="Tice H."/>
            <person name="Cheng J.F."/>
            <person name="Pitluck S."/>
            <person name="Liolios K."/>
            <person name="Pagani I."/>
            <person name="Ivanova N."/>
            <person name="Mavromatis K."/>
            <person name="Mikhailova N."/>
            <person name="Pati A."/>
            <person name="Tapia R."/>
            <person name="Han C."/>
            <person name="Goodwin L."/>
            <person name="Chen A."/>
            <person name="Palaniappan K."/>
            <person name="Hauser L."/>
            <person name="Brambilla E.M."/>
            <person name="Rohde M."/>
            <person name="Goker M."/>
            <person name="Detter J.C."/>
            <person name="Woyke T."/>
            <person name="Bristow J."/>
            <person name="Eisen J.A."/>
            <person name="Markowitz V."/>
            <person name="Hugenholtz P."/>
            <person name="Kyrpides N.C."/>
            <person name="Klenk H.P."/>
            <person name="Lapidus A."/>
        </authorList>
    </citation>
    <scope>NUCLEOTIDE SEQUENCE</scope>
    <source>
        <strain evidence="21 22">DSM 18011</strain>
    </source>
</reference>
<dbReference type="Pfam" id="PF01565">
    <property type="entry name" value="FAD_binding_4"/>
    <property type="match status" value="1"/>
</dbReference>
<dbReference type="EC" id="1.3.1.98" evidence="5 19"/>
<accession>F3ZUQ5</accession>
<evidence type="ECO:0000256" key="19">
    <source>
        <dbReference type="HAMAP-Rule" id="MF_00037"/>
    </source>
</evidence>
<evidence type="ECO:0000256" key="13">
    <source>
        <dbReference type="ARBA" id="ARBA00022984"/>
    </source>
</evidence>
<evidence type="ECO:0000256" key="6">
    <source>
        <dbReference type="ARBA" id="ARBA00015188"/>
    </source>
</evidence>
<sequence>MIEIKNNYSLRSHNTFRIDVRAKKFIEYSSKESLKSLIETGEVVPPFLHIGSGSNLLFLEDYDGTILHSKIEDIDIVEEDEKSLVLRVGSGVNWDELVAYTVSKSWYGLENLSLIPGEVGASAVQNIGAYGVEVKDFIQLVETIDLEGRKRNYSPEECQYAYRYSIFKEKENKNIIVTHVHYKLSKQEQYNLEYGSIQRALSDYEDVNLANVREAIIKIRQTKLPDPEQIGNAGSFFMNPVVDKVHFEKIQKEYPDMPFYRIDEDHIKIPAGWMIDICGWKGKSIGQAGVHDKQALVLINKGTATGSDVLLLSKAIQKDVYQKFGIEIYPEVNFIG</sequence>
<evidence type="ECO:0000256" key="11">
    <source>
        <dbReference type="ARBA" id="ARBA00022857"/>
    </source>
</evidence>
<dbReference type="Gene3D" id="3.30.465.10">
    <property type="match status" value="1"/>
</dbReference>
<dbReference type="Gene3D" id="3.30.43.10">
    <property type="entry name" value="Uridine Diphospho-n-acetylenolpyruvylglucosamine Reductase, domain 2"/>
    <property type="match status" value="1"/>
</dbReference>
<dbReference type="PANTHER" id="PTHR21071:SF4">
    <property type="entry name" value="UDP-N-ACETYLENOLPYRUVOYLGLUCOSAMINE REDUCTASE"/>
    <property type="match status" value="1"/>
</dbReference>
<comment type="similarity">
    <text evidence="19">Belongs to the MurB family.</text>
</comment>
<keyword evidence="12 19" id="KW-0133">Cell shape</keyword>
<evidence type="ECO:0000259" key="20">
    <source>
        <dbReference type="PROSITE" id="PS51387"/>
    </source>
</evidence>
<dbReference type="GO" id="GO:0071555">
    <property type="term" value="P:cell wall organization"/>
    <property type="evidence" value="ECO:0007669"/>
    <property type="project" value="UniProtKB-KW"/>
</dbReference>
<evidence type="ECO:0000256" key="14">
    <source>
        <dbReference type="ARBA" id="ARBA00023002"/>
    </source>
</evidence>
<keyword evidence="14 19" id="KW-0560">Oxidoreductase</keyword>
<feature type="domain" description="FAD-binding PCMH-type" evidence="20">
    <location>
        <begin position="18"/>
        <end position="187"/>
    </location>
</feature>
<keyword evidence="7 19" id="KW-0963">Cytoplasm</keyword>
<dbReference type="GO" id="GO:0009252">
    <property type="term" value="P:peptidoglycan biosynthetic process"/>
    <property type="evidence" value="ECO:0007669"/>
    <property type="project" value="UniProtKB-UniRule"/>
</dbReference>
<keyword evidence="11 19" id="KW-0521">NADP</keyword>
<organism evidence="21 22">
    <name type="scientific">Bacteroides coprosuis DSM 18011</name>
    <dbReference type="NCBI Taxonomy" id="679937"/>
    <lineage>
        <taxon>Bacteria</taxon>
        <taxon>Pseudomonadati</taxon>
        <taxon>Bacteroidota</taxon>
        <taxon>Bacteroidia</taxon>
        <taxon>Bacteroidales</taxon>
        <taxon>Bacteroidaceae</taxon>
        <taxon>Bacteroides</taxon>
    </lineage>
</organism>
<dbReference type="InterPro" id="IPR003170">
    <property type="entry name" value="MurB"/>
</dbReference>
<dbReference type="InterPro" id="IPR016166">
    <property type="entry name" value="FAD-bd_PCMH"/>
</dbReference>
<evidence type="ECO:0000256" key="18">
    <source>
        <dbReference type="ARBA" id="ARBA00048914"/>
    </source>
</evidence>
<name>F3ZUQ5_9BACE</name>
<evidence type="ECO:0000256" key="12">
    <source>
        <dbReference type="ARBA" id="ARBA00022960"/>
    </source>
</evidence>
<dbReference type="Pfam" id="PF02873">
    <property type="entry name" value="MurB_C"/>
    <property type="match status" value="1"/>
</dbReference>
<dbReference type="InterPro" id="IPR011601">
    <property type="entry name" value="MurB_C"/>
</dbReference>
<evidence type="ECO:0000256" key="7">
    <source>
        <dbReference type="ARBA" id="ARBA00022490"/>
    </source>
</evidence>
<dbReference type="InterPro" id="IPR006094">
    <property type="entry name" value="Oxid_FAD_bind_N"/>
</dbReference>
<keyword evidence="13 19" id="KW-0573">Peptidoglycan synthesis</keyword>
<dbReference type="InterPro" id="IPR036318">
    <property type="entry name" value="FAD-bd_PCMH-like_sf"/>
</dbReference>
<dbReference type="GO" id="GO:0051301">
    <property type="term" value="P:cell division"/>
    <property type="evidence" value="ECO:0007669"/>
    <property type="project" value="UniProtKB-KW"/>
</dbReference>
<evidence type="ECO:0000256" key="16">
    <source>
        <dbReference type="ARBA" id="ARBA00023316"/>
    </source>
</evidence>
<dbReference type="AlphaFoldDB" id="F3ZUQ5"/>
<evidence type="ECO:0000256" key="15">
    <source>
        <dbReference type="ARBA" id="ARBA00023306"/>
    </source>
</evidence>
<dbReference type="EMBL" id="CM001167">
    <property type="protein sequence ID" value="EGJ71220.1"/>
    <property type="molecule type" value="Genomic_DNA"/>
</dbReference>
<dbReference type="GO" id="GO:0071949">
    <property type="term" value="F:FAD binding"/>
    <property type="evidence" value="ECO:0007669"/>
    <property type="project" value="InterPro"/>
</dbReference>
<evidence type="ECO:0000256" key="17">
    <source>
        <dbReference type="ARBA" id="ARBA00031026"/>
    </source>
</evidence>
<dbReference type="PROSITE" id="PS51387">
    <property type="entry name" value="FAD_PCMH"/>
    <property type="match status" value="1"/>
</dbReference>
<gene>
    <name evidence="19" type="primary">murB</name>
    <name evidence="21" type="ORF">Bcop_1013</name>
</gene>
<dbReference type="OrthoDB" id="9804753at2"/>
<dbReference type="InterPro" id="IPR036635">
    <property type="entry name" value="MurB_C_sf"/>
</dbReference>
<evidence type="ECO:0000256" key="9">
    <source>
        <dbReference type="ARBA" id="ARBA00022630"/>
    </source>
</evidence>
<evidence type="ECO:0000313" key="21">
    <source>
        <dbReference type="EMBL" id="EGJ71220.1"/>
    </source>
</evidence>
<dbReference type="HOGENOM" id="CLU_035304_0_0_10"/>
<dbReference type="GO" id="GO:0005829">
    <property type="term" value="C:cytosol"/>
    <property type="evidence" value="ECO:0007669"/>
    <property type="project" value="TreeGrafter"/>
</dbReference>
<dbReference type="UniPathway" id="UPA00219"/>
<dbReference type="NCBIfam" id="TIGR00179">
    <property type="entry name" value="murB"/>
    <property type="match status" value="1"/>
</dbReference>
<keyword evidence="8 19" id="KW-0132">Cell division</keyword>
<keyword evidence="10 19" id="KW-0274">FAD</keyword>
<evidence type="ECO:0000256" key="8">
    <source>
        <dbReference type="ARBA" id="ARBA00022618"/>
    </source>
</evidence>
<comment type="cofactor">
    <cofactor evidence="1 19">
        <name>FAD</name>
        <dbReference type="ChEBI" id="CHEBI:57692"/>
    </cofactor>
</comment>
<keyword evidence="22" id="KW-1185">Reference proteome</keyword>